<evidence type="ECO:0000256" key="3">
    <source>
        <dbReference type="ARBA" id="ARBA00022840"/>
    </source>
</evidence>
<dbReference type="InterPro" id="IPR027417">
    <property type="entry name" value="P-loop_NTPase"/>
</dbReference>
<accession>A0A369BEL5</accession>
<dbReference type="RefSeq" id="WP_114296120.1">
    <property type="nucleotide sequence ID" value="NZ_QPJT01000002.1"/>
</dbReference>
<evidence type="ECO:0000259" key="4">
    <source>
        <dbReference type="PROSITE" id="PS50893"/>
    </source>
</evidence>
<dbReference type="OrthoDB" id="4075047at2"/>
<reference evidence="5 6" key="1">
    <citation type="submission" date="2018-07" db="EMBL/GenBank/DDBJ databases">
        <title>Genomic Encyclopedia of Type Strains, Phase IV (KMG-IV): sequencing the most valuable type-strain genomes for metagenomic binning, comparative biology and taxonomic classification.</title>
        <authorList>
            <person name="Goeker M."/>
        </authorList>
    </citation>
    <scope>NUCLEOTIDE SEQUENCE [LARGE SCALE GENOMIC DNA]</scope>
    <source>
        <strain evidence="5 6">DSM 27016</strain>
    </source>
</reference>
<dbReference type="EMBL" id="QPJT01000002">
    <property type="protein sequence ID" value="RCX19993.1"/>
    <property type="molecule type" value="Genomic_DNA"/>
</dbReference>
<evidence type="ECO:0000313" key="5">
    <source>
        <dbReference type="EMBL" id="RCX19993.1"/>
    </source>
</evidence>
<feature type="domain" description="ABC transporter" evidence="4">
    <location>
        <begin position="14"/>
        <end position="260"/>
    </location>
</feature>
<evidence type="ECO:0000256" key="1">
    <source>
        <dbReference type="ARBA" id="ARBA00022448"/>
    </source>
</evidence>
<dbReference type="PANTHER" id="PTHR43423">
    <property type="entry name" value="ABC TRANSPORTER I FAMILY MEMBER 17"/>
    <property type="match status" value="1"/>
</dbReference>
<dbReference type="Proteomes" id="UP000253034">
    <property type="component" value="Unassembled WGS sequence"/>
</dbReference>
<comment type="caution">
    <text evidence="5">The sequence shown here is derived from an EMBL/GenBank/DDBJ whole genome shotgun (WGS) entry which is preliminary data.</text>
</comment>
<keyword evidence="1" id="KW-0813">Transport</keyword>
<keyword evidence="6" id="KW-1185">Reference proteome</keyword>
<protein>
    <submittedName>
        <fullName evidence="5">Phosphate ABC transporter ATP-binding protein (PhoT family)</fullName>
    </submittedName>
</protein>
<dbReference type="InterPro" id="IPR003593">
    <property type="entry name" value="AAA+_ATPase"/>
</dbReference>
<organism evidence="5 6">
    <name type="scientific">Anaerobacterium chartisolvens</name>
    <dbReference type="NCBI Taxonomy" id="1297424"/>
    <lineage>
        <taxon>Bacteria</taxon>
        <taxon>Bacillati</taxon>
        <taxon>Bacillota</taxon>
        <taxon>Clostridia</taxon>
        <taxon>Eubacteriales</taxon>
        <taxon>Oscillospiraceae</taxon>
        <taxon>Anaerobacterium</taxon>
    </lineage>
</organism>
<dbReference type="InterPro" id="IPR003439">
    <property type="entry name" value="ABC_transporter-like_ATP-bd"/>
</dbReference>
<dbReference type="PANTHER" id="PTHR43423:SF1">
    <property type="entry name" value="ABC TRANSPORTER I FAMILY MEMBER 17"/>
    <property type="match status" value="1"/>
</dbReference>
<dbReference type="SMART" id="SM00382">
    <property type="entry name" value="AAA"/>
    <property type="match status" value="1"/>
</dbReference>
<dbReference type="NCBIfam" id="TIGR00972">
    <property type="entry name" value="3a0107s01c2"/>
    <property type="match status" value="1"/>
</dbReference>
<evidence type="ECO:0000313" key="6">
    <source>
        <dbReference type="Proteomes" id="UP000253034"/>
    </source>
</evidence>
<dbReference type="PROSITE" id="PS50893">
    <property type="entry name" value="ABC_TRANSPORTER_2"/>
    <property type="match status" value="1"/>
</dbReference>
<sequence length="265" mass="29599">MDDVMLKSGQRAKIKTDAAALFYGSFQALRNVTMDIAECAITAIIGPSGCGKSSLLRLFNRMNDPIPGVRVEGKIMLDGVSIYDKNMDVVALKKRVGMVFQKPNPFPMSVYDNMAFGPRHHGIKQRARLDEIVERNLNQVALWGEVKDKLKESAFVLSPGQQQRLCIARALAVEPEVLLMDESCSALDPESTMQVEGLMEELAQKYTIIIVTHSMEQAARVSHMTAFMMMEDDRAGTLVEYAPTEQIFSNPKDKRTEDYITGRFG</sequence>
<dbReference type="GO" id="GO:0016887">
    <property type="term" value="F:ATP hydrolysis activity"/>
    <property type="evidence" value="ECO:0007669"/>
    <property type="project" value="InterPro"/>
</dbReference>
<dbReference type="InterPro" id="IPR005670">
    <property type="entry name" value="PstB-like"/>
</dbReference>
<dbReference type="GO" id="GO:0035435">
    <property type="term" value="P:phosphate ion transmembrane transport"/>
    <property type="evidence" value="ECO:0007669"/>
    <property type="project" value="InterPro"/>
</dbReference>
<dbReference type="CDD" id="cd03260">
    <property type="entry name" value="ABC_PstB_phosphate_transporter"/>
    <property type="match status" value="1"/>
</dbReference>
<dbReference type="GO" id="GO:0005524">
    <property type="term" value="F:ATP binding"/>
    <property type="evidence" value="ECO:0007669"/>
    <property type="project" value="UniProtKB-KW"/>
</dbReference>
<dbReference type="SUPFAM" id="SSF52540">
    <property type="entry name" value="P-loop containing nucleoside triphosphate hydrolases"/>
    <property type="match status" value="1"/>
</dbReference>
<keyword evidence="2" id="KW-0547">Nucleotide-binding</keyword>
<dbReference type="Gene3D" id="3.40.50.300">
    <property type="entry name" value="P-loop containing nucleotide triphosphate hydrolases"/>
    <property type="match status" value="1"/>
</dbReference>
<proteinExistence type="predicted"/>
<name>A0A369BEL5_9FIRM</name>
<gene>
    <name evidence="5" type="ORF">DFR58_10262</name>
</gene>
<keyword evidence="3 5" id="KW-0067">ATP-binding</keyword>
<dbReference type="AlphaFoldDB" id="A0A369BEL5"/>
<dbReference type="GO" id="GO:0016020">
    <property type="term" value="C:membrane"/>
    <property type="evidence" value="ECO:0007669"/>
    <property type="project" value="InterPro"/>
</dbReference>
<dbReference type="GO" id="GO:0005315">
    <property type="term" value="F:phosphate transmembrane transporter activity"/>
    <property type="evidence" value="ECO:0007669"/>
    <property type="project" value="InterPro"/>
</dbReference>
<evidence type="ECO:0000256" key="2">
    <source>
        <dbReference type="ARBA" id="ARBA00022741"/>
    </source>
</evidence>
<dbReference type="PROSITE" id="PS00211">
    <property type="entry name" value="ABC_TRANSPORTER_1"/>
    <property type="match status" value="1"/>
</dbReference>
<dbReference type="Pfam" id="PF00005">
    <property type="entry name" value="ABC_tran"/>
    <property type="match status" value="1"/>
</dbReference>
<dbReference type="InterPro" id="IPR017871">
    <property type="entry name" value="ABC_transporter-like_CS"/>
</dbReference>